<feature type="domain" description="Response regulatory" evidence="6">
    <location>
        <begin position="583"/>
        <end position="699"/>
    </location>
</feature>
<evidence type="ECO:0000259" key="7">
    <source>
        <dbReference type="PROSITE" id="PS50112"/>
    </source>
</evidence>
<dbReference type="PROSITE" id="PS50110">
    <property type="entry name" value="RESPONSE_REGULATORY"/>
    <property type="match status" value="1"/>
</dbReference>
<evidence type="ECO:0000313" key="9">
    <source>
        <dbReference type="Proteomes" id="UP000184076"/>
    </source>
</evidence>
<dbReference type="InterPro" id="IPR004358">
    <property type="entry name" value="Sig_transdc_His_kin-like_C"/>
</dbReference>
<dbReference type="PRINTS" id="PR00344">
    <property type="entry name" value="BCTRLSENSOR"/>
</dbReference>
<dbReference type="SUPFAM" id="SSF52172">
    <property type="entry name" value="CheY-like"/>
    <property type="match status" value="1"/>
</dbReference>
<sequence>MDHAFHPNGASCVVPIHYLSAILACLQAIDRAAASIENPGDLARIACRCLSEKGVFSRCAVVFLDPDSRPMGLAQVGFASPAEPPLSALEKEEAWPPCFSQARKADPAKSVRLPRGRCTTCPFSEREVERCDFVAALNHNEGFIGFLAASFPPDISGDETLAHLCGELARNKVLAFRNRMGERRRREALRQLKEKEHFLATLFRALPSGVGLVSNRRFLFVNEQFCRMFGYREEELIDRSVLCCYAGEAEYHRAGKHIYEQIQKRGTGLTRARVRKKDGSLFHALLAYAPMDPENPRRNLVFSVTDITRYVEAVERAQQMKQSLLRAQKMEALGTLAGGIAHDFNNILSAIMGYTDLALLECPPEGELRESLEEIRKAGLRAKNLVRQILTISRRQPGEREPLLIAPIVKEVLKFMRAALPATITIETNLQDEDALVEADPTEIHQVLMNLCTNAGHAMRKTGGRLTVSVRCITVDRQVPLRMSTLEPGPYAEVSVADTGEGMTPHVLERAFDPYFTTKPPGEGTGLGLATVQAVVRKCGGAVDVASQPGQGTTFTLYFPRKESSHESTDISTQAPLAGGRERIALVDDEKAVVDAGTQILTKLGYQVQSFTDPERCLQEIAGNPGTVDLLVTDLIMPHLTGDRLALEVKRHRPDLPMILITGRTEEVSVREMKSMGIDMVLKKPFSAEELTQTIRKILDAAKEG</sequence>
<dbReference type="SUPFAM" id="SSF55874">
    <property type="entry name" value="ATPase domain of HSP90 chaperone/DNA topoisomerase II/histidine kinase"/>
    <property type="match status" value="1"/>
</dbReference>
<dbReference type="CDD" id="cd00156">
    <property type="entry name" value="REC"/>
    <property type="match status" value="1"/>
</dbReference>
<evidence type="ECO:0000259" key="5">
    <source>
        <dbReference type="PROSITE" id="PS50109"/>
    </source>
</evidence>
<feature type="modified residue" description="4-aspartylphosphate" evidence="4">
    <location>
        <position position="634"/>
    </location>
</feature>
<proteinExistence type="predicted"/>
<dbReference type="STRING" id="1121391.SAMN02745206_03121"/>
<dbReference type="SMART" id="SM00388">
    <property type="entry name" value="HisKA"/>
    <property type="match status" value="1"/>
</dbReference>
<dbReference type="Pfam" id="PF13426">
    <property type="entry name" value="PAS_9"/>
    <property type="match status" value="1"/>
</dbReference>
<dbReference type="PROSITE" id="PS50109">
    <property type="entry name" value="HIS_KIN"/>
    <property type="match status" value="1"/>
</dbReference>
<keyword evidence="3 4" id="KW-0597">Phosphoprotein</keyword>
<dbReference type="SMART" id="SM00387">
    <property type="entry name" value="HATPase_c"/>
    <property type="match status" value="1"/>
</dbReference>
<dbReference type="InterPro" id="IPR001789">
    <property type="entry name" value="Sig_transdc_resp-reg_receiver"/>
</dbReference>
<dbReference type="NCBIfam" id="TIGR00229">
    <property type="entry name" value="sensory_box"/>
    <property type="match status" value="1"/>
</dbReference>
<dbReference type="PANTHER" id="PTHR43065">
    <property type="entry name" value="SENSOR HISTIDINE KINASE"/>
    <property type="match status" value="1"/>
</dbReference>
<dbReference type="Gene3D" id="3.30.450.20">
    <property type="entry name" value="PAS domain"/>
    <property type="match status" value="1"/>
</dbReference>
<dbReference type="Pfam" id="PF00072">
    <property type="entry name" value="Response_reg"/>
    <property type="match status" value="1"/>
</dbReference>
<comment type="catalytic activity">
    <reaction evidence="1">
        <text>ATP + protein L-histidine = ADP + protein N-phospho-L-histidine.</text>
        <dbReference type="EC" id="2.7.13.3"/>
    </reaction>
</comment>
<dbReference type="EMBL" id="FQVB01000037">
    <property type="protein sequence ID" value="SHG02531.1"/>
    <property type="molecule type" value="Genomic_DNA"/>
</dbReference>
<dbReference type="Proteomes" id="UP000184076">
    <property type="component" value="Unassembled WGS sequence"/>
</dbReference>
<dbReference type="PANTHER" id="PTHR43065:SF42">
    <property type="entry name" value="TWO-COMPONENT SENSOR PPRA"/>
    <property type="match status" value="1"/>
</dbReference>
<evidence type="ECO:0000313" key="8">
    <source>
        <dbReference type="EMBL" id="SHG02531.1"/>
    </source>
</evidence>
<feature type="domain" description="Histidine kinase" evidence="5">
    <location>
        <begin position="339"/>
        <end position="563"/>
    </location>
</feature>
<dbReference type="PROSITE" id="PS50112">
    <property type="entry name" value="PAS"/>
    <property type="match status" value="1"/>
</dbReference>
<dbReference type="AlphaFoldDB" id="A0A1M5GGA3"/>
<keyword evidence="9" id="KW-1185">Reference proteome</keyword>
<evidence type="ECO:0000256" key="3">
    <source>
        <dbReference type="ARBA" id="ARBA00022553"/>
    </source>
</evidence>
<dbReference type="InterPro" id="IPR035965">
    <property type="entry name" value="PAS-like_dom_sf"/>
</dbReference>
<dbReference type="SUPFAM" id="SSF47384">
    <property type="entry name" value="Homodimeric domain of signal transducing histidine kinase"/>
    <property type="match status" value="1"/>
</dbReference>
<dbReference type="Pfam" id="PF02518">
    <property type="entry name" value="HATPase_c"/>
    <property type="match status" value="1"/>
</dbReference>
<dbReference type="SUPFAM" id="SSF55785">
    <property type="entry name" value="PYP-like sensor domain (PAS domain)"/>
    <property type="match status" value="1"/>
</dbReference>
<dbReference type="InterPro" id="IPR011006">
    <property type="entry name" value="CheY-like_superfamily"/>
</dbReference>
<gene>
    <name evidence="8" type="ORF">SAMN02745206_03121</name>
</gene>
<dbReference type="CDD" id="cd00082">
    <property type="entry name" value="HisKA"/>
    <property type="match status" value="1"/>
</dbReference>
<organism evidence="8 9">
    <name type="scientific">Desulfacinum infernum DSM 9756</name>
    <dbReference type="NCBI Taxonomy" id="1121391"/>
    <lineage>
        <taxon>Bacteria</taxon>
        <taxon>Pseudomonadati</taxon>
        <taxon>Thermodesulfobacteriota</taxon>
        <taxon>Syntrophobacteria</taxon>
        <taxon>Syntrophobacterales</taxon>
        <taxon>Syntrophobacteraceae</taxon>
        <taxon>Desulfacinum</taxon>
    </lineage>
</organism>
<evidence type="ECO:0000259" key="6">
    <source>
        <dbReference type="PROSITE" id="PS50110"/>
    </source>
</evidence>
<dbReference type="SMART" id="SM00091">
    <property type="entry name" value="PAS"/>
    <property type="match status" value="1"/>
</dbReference>
<dbReference type="InterPro" id="IPR003594">
    <property type="entry name" value="HATPase_dom"/>
</dbReference>
<dbReference type="Pfam" id="PF00512">
    <property type="entry name" value="HisKA"/>
    <property type="match status" value="1"/>
</dbReference>
<dbReference type="RefSeq" id="WP_073041099.1">
    <property type="nucleotide sequence ID" value="NZ_FQVB01000037.1"/>
</dbReference>
<dbReference type="Gene3D" id="3.30.565.10">
    <property type="entry name" value="Histidine kinase-like ATPase, C-terminal domain"/>
    <property type="match status" value="1"/>
</dbReference>
<dbReference type="CDD" id="cd00130">
    <property type="entry name" value="PAS"/>
    <property type="match status" value="1"/>
</dbReference>
<dbReference type="SMART" id="SM00448">
    <property type="entry name" value="REC"/>
    <property type="match status" value="1"/>
</dbReference>
<dbReference type="InterPro" id="IPR005467">
    <property type="entry name" value="His_kinase_dom"/>
</dbReference>
<evidence type="ECO:0000256" key="4">
    <source>
        <dbReference type="PROSITE-ProRule" id="PRU00169"/>
    </source>
</evidence>
<dbReference type="Gene3D" id="1.10.287.130">
    <property type="match status" value="1"/>
</dbReference>
<accession>A0A1M5GGA3</accession>
<reference evidence="9" key="1">
    <citation type="submission" date="2016-11" db="EMBL/GenBank/DDBJ databases">
        <authorList>
            <person name="Varghese N."/>
            <person name="Submissions S."/>
        </authorList>
    </citation>
    <scope>NUCLEOTIDE SEQUENCE [LARGE SCALE GENOMIC DNA]</scope>
    <source>
        <strain evidence="9">DSM 9756</strain>
    </source>
</reference>
<dbReference type="InterPro" id="IPR003661">
    <property type="entry name" value="HisK_dim/P_dom"/>
</dbReference>
<evidence type="ECO:0000256" key="2">
    <source>
        <dbReference type="ARBA" id="ARBA00012438"/>
    </source>
</evidence>
<dbReference type="EC" id="2.7.13.3" evidence="2"/>
<evidence type="ECO:0000256" key="1">
    <source>
        <dbReference type="ARBA" id="ARBA00000085"/>
    </source>
</evidence>
<dbReference type="GO" id="GO:0000155">
    <property type="term" value="F:phosphorelay sensor kinase activity"/>
    <property type="evidence" value="ECO:0007669"/>
    <property type="project" value="InterPro"/>
</dbReference>
<dbReference type="InterPro" id="IPR036890">
    <property type="entry name" value="HATPase_C_sf"/>
</dbReference>
<dbReference type="InterPro" id="IPR000014">
    <property type="entry name" value="PAS"/>
</dbReference>
<protein>
    <recommendedName>
        <fullName evidence="2">histidine kinase</fullName>
        <ecNumber evidence="2">2.7.13.3</ecNumber>
    </recommendedName>
</protein>
<dbReference type="Gene3D" id="3.40.50.2300">
    <property type="match status" value="1"/>
</dbReference>
<dbReference type="InterPro" id="IPR036097">
    <property type="entry name" value="HisK_dim/P_sf"/>
</dbReference>
<name>A0A1M5GGA3_9BACT</name>
<feature type="domain" description="PAS" evidence="7">
    <location>
        <begin position="185"/>
        <end position="242"/>
    </location>
</feature>